<sequence>MGKHLFSEFQPVSAKAFKQKIQYDLEGLDYNKTLVWNAPEGIHIKPFYHSEDTTPLTIPGQPKNWNIVEEIFILDPKVSAETACLALSKGAESLLFKADKKFNVDELVNNLPQQELTIYFNFSFLDADFLTELSLKLKAKNHVAFLNIDIVGNLALSGNWFSNQKSDFQSLEKVFLNAENDNVIGVDLTGYHNAGANTVQQLAYALAHVNEYFNQYGDALKTQTITFKIATGSNYFFEIAKLRALRLVFATLAEAYNLPQNCHILAVSALRNKTLYDYNTNLLRTTTEAMSAILGGVDSFCNLAYDAIYHKTNEFGQRIARNQLLILKHESYFDQVANPADGTYYIEELTQQFSEKAISLFKEIEAGGGFITQLIDGKIQKKIKESAVKEQEAFDSGEKTVIGSNVFQNTEDQMKNELEIFPFLKIKPRKTLIEPVIPKRLTEALEQKRLEDE</sequence>
<dbReference type="InterPro" id="IPR006099">
    <property type="entry name" value="MeMalonylCoA_mutase_a/b_cat"/>
</dbReference>
<dbReference type="RefSeq" id="WP_128766057.1">
    <property type="nucleotide sequence ID" value="NZ_JBHUOO010000045.1"/>
</dbReference>
<comment type="caution">
    <text evidence="2">The sequence shown here is derived from an EMBL/GenBank/DDBJ whole genome shotgun (WGS) entry which is preliminary data.</text>
</comment>
<protein>
    <submittedName>
        <fullName evidence="2">Heterodimeric methylmalonyl-CoA mutase small subunit</fullName>
    </submittedName>
</protein>
<evidence type="ECO:0000313" key="3">
    <source>
        <dbReference type="Proteomes" id="UP000289859"/>
    </source>
</evidence>
<dbReference type="PANTHER" id="PTHR48101:SF1">
    <property type="entry name" value="METHYLMALONYL-COA MUTASE, LARGE SUBUNIT"/>
    <property type="match status" value="1"/>
</dbReference>
<dbReference type="EMBL" id="QOVK01000012">
    <property type="protein sequence ID" value="RXG20229.1"/>
    <property type="molecule type" value="Genomic_DNA"/>
</dbReference>
<dbReference type="OrthoDB" id="9762378at2"/>
<feature type="domain" description="Methylmalonyl-CoA mutase alpha/beta chain catalytic" evidence="1">
    <location>
        <begin position="148"/>
        <end position="418"/>
    </location>
</feature>
<organism evidence="2 3">
    <name type="scientific">Leeuwenhoekiella polynyae</name>
    <dbReference type="NCBI Taxonomy" id="1550906"/>
    <lineage>
        <taxon>Bacteria</taxon>
        <taxon>Pseudomonadati</taxon>
        <taxon>Bacteroidota</taxon>
        <taxon>Flavobacteriia</taxon>
        <taxon>Flavobacteriales</taxon>
        <taxon>Flavobacteriaceae</taxon>
        <taxon>Leeuwenhoekiella</taxon>
    </lineage>
</organism>
<accession>A0A4Q0P3Y8</accession>
<evidence type="ECO:0000313" key="2">
    <source>
        <dbReference type="EMBL" id="RXG20229.1"/>
    </source>
</evidence>
<dbReference type="PANTHER" id="PTHR48101">
    <property type="entry name" value="METHYLMALONYL-COA MUTASE, MITOCHONDRIAL-RELATED"/>
    <property type="match status" value="1"/>
</dbReference>
<dbReference type="Pfam" id="PF01642">
    <property type="entry name" value="MM_CoA_mutase"/>
    <property type="match status" value="1"/>
</dbReference>
<proteinExistence type="predicted"/>
<gene>
    <name evidence="2" type="ORF">DSM02_2665</name>
</gene>
<dbReference type="GO" id="GO:0031419">
    <property type="term" value="F:cobalamin binding"/>
    <property type="evidence" value="ECO:0007669"/>
    <property type="project" value="InterPro"/>
</dbReference>
<evidence type="ECO:0000259" key="1">
    <source>
        <dbReference type="Pfam" id="PF01642"/>
    </source>
</evidence>
<keyword evidence="3" id="KW-1185">Reference proteome</keyword>
<dbReference type="Proteomes" id="UP000289859">
    <property type="component" value="Unassembled WGS sequence"/>
</dbReference>
<dbReference type="Gene3D" id="3.20.20.240">
    <property type="entry name" value="Methylmalonyl-CoA mutase"/>
    <property type="match status" value="2"/>
</dbReference>
<reference evidence="2 3" key="1">
    <citation type="submission" date="2018-07" db="EMBL/GenBank/DDBJ databases">
        <title>Leeuwenhoekiella genomics.</title>
        <authorList>
            <person name="Tahon G."/>
            <person name="Willems A."/>
        </authorList>
    </citation>
    <scope>NUCLEOTIDE SEQUENCE [LARGE SCALE GENOMIC DNA]</scope>
    <source>
        <strain evidence="2 3">LMG 29608</strain>
    </source>
</reference>
<name>A0A4Q0P3Y8_9FLAO</name>
<dbReference type="GO" id="GO:0016866">
    <property type="term" value="F:intramolecular transferase activity"/>
    <property type="evidence" value="ECO:0007669"/>
    <property type="project" value="InterPro"/>
</dbReference>
<dbReference type="InterPro" id="IPR016176">
    <property type="entry name" value="Cbl-dep_enz_cat"/>
</dbReference>
<dbReference type="CDD" id="cd03677">
    <property type="entry name" value="MM_CoA_mutase_beta"/>
    <property type="match status" value="1"/>
</dbReference>
<dbReference type="AlphaFoldDB" id="A0A4Q0P3Y8"/>
<dbReference type="SUPFAM" id="SSF51703">
    <property type="entry name" value="Cobalamin (vitamin B12)-dependent enzymes"/>
    <property type="match status" value="1"/>
</dbReference>